<keyword evidence="2" id="KW-1185">Reference proteome</keyword>
<proteinExistence type="predicted"/>
<organism evidence="1 2">
    <name type="scientific">Pluteus cervinus</name>
    <dbReference type="NCBI Taxonomy" id="181527"/>
    <lineage>
        <taxon>Eukaryota</taxon>
        <taxon>Fungi</taxon>
        <taxon>Dikarya</taxon>
        <taxon>Basidiomycota</taxon>
        <taxon>Agaricomycotina</taxon>
        <taxon>Agaricomycetes</taxon>
        <taxon>Agaricomycetidae</taxon>
        <taxon>Agaricales</taxon>
        <taxon>Pluteineae</taxon>
        <taxon>Pluteaceae</taxon>
        <taxon>Pluteus</taxon>
    </lineage>
</organism>
<accession>A0ACD3A295</accession>
<dbReference type="EMBL" id="ML208897">
    <property type="protein sequence ID" value="TFK59773.1"/>
    <property type="molecule type" value="Genomic_DNA"/>
</dbReference>
<dbReference type="Proteomes" id="UP000308600">
    <property type="component" value="Unassembled WGS sequence"/>
</dbReference>
<evidence type="ECO:0000313" key="2">
    <source>
        <dbReference type="Proteomes" id="UP000308600"/>
    </source>
</evidence>
<sequence length="533" mass="61294">MHKYPDTLWISENLRSTTRFFVPKFHLPAHVGSCQTTFSFNLNCHVGRTDGEAPERGWSHLNPLATSTAEMGPGSRRDTLDDHFGDWNWRKTKNMGIFIKRKLGLALKEAIESKNEYDILEQGLPPEIVTRWKADVELWEANHQSPNPYVISGKGPTQDSIRKVLAEQDSRDIANGVAFILHEEYTASELITVGLQLEHSQRKLLQEHSNLGSNPTNDQAARFKGSANIFQRKFDGWSQAQESYIPTTRLLRRSLANDVAMQHLPLYLPSSILNRSACVVRLREIEWQLRFAQAGDALNEVRTHLRSRSYLYKFKDSFDRGQRANTRSQGLIDRVEGKLKLAASKYRAAYTAMKNLSKHLQVDQPGWEMQYRELKEGDVKGLSLELKVGEGYRTSSWIWGAFNSGQDLRNDENVHDSVRVDWCKSRARSMRWAEEVELLQEEIKQVKLFMDTQALVWSKRAQLDDLSPALDTLDTPEIIEGRIAYAHKQAQLRHNLRLYFEHIWSLDHIDTGEDEGEDTAEGVDYEEEHSMDL</sequence>
<name>A0ACD3A295_9AGAR</name>
<reference evidence="1 2" key="1">
    <citation type="journal article" date="2019" name="Nat. Ecol. Evol.">
        <title>Megaphylogeny resolves global patterns of mushroom evolution.</title>
        <authorList>
            <person name="Varga T."/>
            <person name="Krizsan K."/>
            <person name="Foldi C."/>
            <person name="Dima B."/>
            <person name="Sanchez-Garcia M."/>
            <person name="Sanchez-Ramirez S."/>
            <person name="Szollosi G.J."/>
            <person name="Szarkandi J.G."/>
            <person name="Papp V."/>
            <person name="Albert L."/>
            <person name="Andreopoulos W."/>
            <person name="Angelini C."/>
            <person name="Antonin V."/>
            <person name="Barry K.W."/>
            <person name="Bougher N.L."/>
            <person name="Buchanan P."/>
            <person name="Buyck B."/>
            <person name="Bense V."/>
            <person name="Catcheside P."/>
            <person name="Chovatia M."/>
            <person name="Cooper J."/>
            <person name="Damon W."/>
            <person name="Desjardin D."/>
            <person name="Finy P."/>
            <person name="Geml J."/>
            <person name="Haridas S."/>
            <person name="Hughes K."/>
            <person name="Justo A."/>
            <person name="Karasinski D."/>
            <person name="Kautmanova I."/>
            <person name="Kiss B."/>
            <person name="Kocsube S."/>
            <person name="Kotiranta H."/>
            <person name="LaButti K.M."/>
            <person name="Lechner B.E."/>
            <person name="Liimatainen K."/>
            <person name="Lipzen A."/>
            <person name="Lukacs Z."/>
            <person name="Mihaltcheva S."/>
            <person name="Morgado L.N."/>
            <person name="Niskanen T."/>
            <person name="Noordeloos M.E."/>
            <person name="Ohm R.A."/>
            <person name="Ortiz-Santana B."/>
            <person name="Ovrebo C."/>
            <person name="Racz N."/>
            <person name="Riley R."/>
            <person name="Savchenko A."/>
            <person name="Shiryaev A."/>
            <person name="Soop K."/>
            <person name="Spirin V."/>
            <person name="Szebenyi C."/>
            <person name="Tomsovsky M."/>
            <person name="Tulloss R.E."/>
            <person name="Uehling J."/>
            <person name="Grigoriev I.V."/>
            <person name="Vagvolgyi C."/>
            <person name="Papp T."/>
            <person name="Martin F.M."/>
            <person name="Miettinen O."/>
            <person name="Hibbett D.S."/>
            <person name="Nagy L.G."/>
        </authorList>
    </citation>
    <scope>NUCLEOTIDE SEQUENCE [LARGE SCALE GENOMIC DNA]</scope>
    <source>
        <strain evidence="1 2">NL-1719</strain>
    </source>
</reference>
<evidence type="ECO:0000313" key="1">
    <source>
        <dbReference type="EMBL" id="TFK59773.1"/>
    </source>
</evidence>
<gene>
    <name evidence="1" type="ORF">BDN72DRAFT_780295</name>
</gene>
<protein>
    <submittedName>
        <fullName evidence="1">Uncharacterized protein</fullName>
    </submittedName>
</protein>